<dbReference type="RefSeq" id="WP_093828099.1">
    <property type="nucleotide sequence ID" value="NZ_FOLQ01000005.1"/>
</dbReference>
<dbReference type="STRING" id="662367.SAMN05216167_105365"/>
<feature type="region of interest" description="Disordered" evidence="1">
    <location>
        <begin position="275"/>
        <end position="297"/>
    </location>
</feature>
<dbReference type="EMBL" id="FOLQ01000005">
    <property type="protein sequence ID" value="SFD54319.1"/>
    <property type="molecule type" value="Genomic_DNA"/>
</dbReference>
<evidence type="ECO:0000313" key="3">
    <source>
        <dbReference type="Proteomes" id="UP000198598"/>
    </source>
</evidence>
<dbReference type="OrthoDB" id="9813735at2"/>
<dbReference type="Gene3D" id="3.20.20.80">
    <property type="entry name" value="Glycosidases"/>
    <property type="match status" value="1"/>
</dbReference>
<keyword evidence="3" id="KW-1185">Reference proteome</keyword>
<sequence length="600" mass="68776">MKGILFSILAIGLTTSFLPLPQTSDSIASNTAETGSPILPIQSSNWVAMDGAGRTLPDYKETGGVRRNKYVGMFYFLWHGQHKDSAIYDITTLTKANPKNIKFGPVGAFHWWGEPEVGYFKADDPWVIRRNLQLLTLAGVDILFFDVTNREIYLPVVSKLCEISLGMRNQGIPTPYICFVPGPNSANTVTAIYQQFYAQNRYSDLWFRWQGKPLLLGRVEEITDATIRDYFTWRFCWAFTNARNEPHHWQWIDTAPQDYGWDKDPAIPEEIPVGVASHPNQRGKSFQKGREPANTLEGTTSYTHQGLYFDEQWKRALQVDPAVVFVTGWNEWVAQRQVNMQTDSASKANSVLFMGKPMKYGQTFFADQYNQEYNRDIDPMKNGYTDNYYYQLVANVRRFKGMAMPEPTSSSRTISIDGQFGEWATITPNFNDPIGDVMHRNWPRVDNKTNYINNTGRNDIIGSRVTYDAKNVYFYAKTGSKLSSSTDKNWMLLFVDADQSAKTGWAGYDFLINQTIKGNQTSVSRWTGKSWQPVAKGAIRYTNKELEISVPLSSIHQNYTRVKFDFHWADNIQRLNSITEFFLSGDSAPDRRFNYRYISK</sequence>
<evidence type="ECO:0000313" key="2">
    <source>
        <dbReference type="EMBL" id="SFD54319.1"/>
    </source>
</evidence>
<reference evidence="2 3" key="1">
    <citation type="submission" date="2016-10" db="EMBL/GenBank/DDBJ databases">
        <authorList>
            <person name="de Groot N.N."/>
        </authorList>
    </citation>
    <scope>NUCLEOTIDE SEQUENCE [LARGE SCALE GENOMIC DNA]</scope>
    <source>
        <strain evidence="2 3">DSM 26130</strain>
    </source>
</reference>
<name>A0A1I1T6S7_9BACT</name>
<proteinExistence type="predicted"/>
<dbReference type="Proteomes" id="UP000198598">
    <property type="component" value="Unassembled WGS sequence"/>
</dbReference>
<dbReference type="AlphaFoldDB" id="A0A1I1T6S7"/>
<evidence type="ECO:0000256" key="1">
    <source>
        <dbReference type="SAM" id="MobiDB-lite"/>
    </source>
</evidence>
<gene>
    <name evidence="2" type="ORF">SAMN05216167_105365</name>
</gene>
<accession>A0A1I1T6S7</accession>
<protein>
    <submittedName>
        <fullName evidence="2">Uncharacterized protein</fullName>
    </submittedName>
</protein>
<organism evidence="2 3">
    <name type="scientific">Spirosoma endophyticum</name>
    <dbReference type="NCBI Taxonomy" id="662367"/>
    <lineage>
        <taxon>Bacteria</taxon>
        <taxon>Pseudomonadati</taxon>
        <taxon>Bacteroidota</taxon>
        <taxon>Cytophagia</taxon>
        <taxon>Cytophagales</taxon>
        <taxon>Cytophagaceae</taxon>
        <taxon>Spirosoma</taxon>
    </lineage>
</organism>